<name>A0A4D6WSJ4_9FLOR</name>
<keyword evidence="1" id="KW-0812">Transmembrane</keyword>
<feature type="transmembrane region" description="Helical" evidence="1">
    <location>
        <begin position="39"/>
        <end position="65"/>
    </location>
</feature>
<reference evidence="2" key="2">
    <citation type="submission" date="2019-04" db="EMBL/GenBank/DDBJ databases">
        <authorList>
            <person name="Pasella M."/>
        </authorList>
    </citation>
    <scope>NUCLEOTIDE SEQUENCE</scope>
    <source>
        <strain evidence="2">25966_2</strain>
    </source>
</reference>
<dbReference type="AlphaFoldDB" id="A0A4D6WSJ4"/>
<reference evidence="2" key="1">
    <citation type="journal article" date="2019" name="Mol. Phylogenet. Evol.">
        <title>Morphological evolution and classification of the red algal order Ceramiales inferred using plastid phylogenomics.</title>
        <authorList>
            <person name="Diaz-Tapia P."/>
            <person name="Pasella M.M."/>
            <person name="Verbruggen H."/>
            <person name="Maggs C.A."/>
        </authorList>
    </citation>
    <scope>NUCLEOTIDE SEQUENCE</scope>
    <source>
        <strain evidence="2">25966_2</strain>
    </source>
</reference>
<proteinExistence type="predicted"/>
<evidence type="ECO:0000256" key="1">
    <source>
        <dbReference type="SAM" id="Phobius"/>
    </source>
</evidence>
<accession>A0A4D6WSJ4</accession>
<keyword evidence="1" id="KW-1133">Transmembrane helix</keyword>
<protein>
    <submittedName>
        <fullName evidence="2">Thiol:disulfide interchange protein</fullName>
    </submittedName>
</protein>
<dbReference type="EMBL" id="MK814661">
    <property type="protein sequence ID" value="QCI06844.1"/>
    <property type="molecule type" value="Genomic_DNA"/>
</dbReference>
<keyword evidence="2" id="KW-0934">Plastid</keyword>
<evidence type="ECO:0000313" key="2">
    <source>
        <dbReference type="EMBL" id="QCI06844.1"/>
    </source>
</evidence>
<organism evidence="2">
    <name type="scientific">Halydictyon mirabile</name>
    <dbReference type="NCBI Taxonomy" id="189652"/>
    <lineage>
        <taxon>Eukaryota</taxon>
        <taxon>Rhodophyta</taxon>
        <taxon>Florideophyceae</taxon>
        <taxon>Rhodymeniophycidae</taxon>
        <taxon>Ceramiales</taxon>
        <taxon>Dasyaceae</taxon>
        <taxon>Halydictyon</taxon>
    </lineage>
</organism>
<feature type="transmembrane region" description="Helical" evidence="1">
    <location>
        <begin position="77"/>
        <end position="103"/>
    </location>
</feature>
<geneLocation type="plastid" evidence="2"/>
<keyword evidence="1" id="KW-0472">Membrane</keyword>
<gene>
    <name evidence="2" type="primary">dsbD</name>
</gene>
<sequence length="117" mass="13472">MSYTPNFWYTYELLIYNLQQFCLSLLINNLSSIHINITIILFFAGVITSLNPCFLSAIPLSLSYINSYKLNSINKNLFIFGLFTSLFLLIFLGVLLKLILYLVNIPYLSYLLLVLIS</sequence>